<comment type="subcellular location">
    <subcellularLocation>
        <location evidence="1">Cell membrane</location>
        <topology evidence="1">Multi-pass membrane protein</topology>
    </subcellularLocation>
</comment>
<evidence type="ECO:0000313" key="12">
    <source>
        <dbReference type="EMBL" id="KAF7987315.1"/>
    </source>
</evidence>
<evidence type="ECO:0000256" key="1">
    <source>
        <dbReference type="ARBA" id="ARBA00004651"/>
    </source>
</evidence>
<evidence type="ECO:0000313" key="13">
    <source>
        <dbReference type="Proteomes" id="UP000639338"/>
    </source>
</evidence>
<gene>
    <name evidence="12" type="ORF">HCN44_003077</name>
</gene>
<dbReference type="GO" id="GO:0005886">
    <property type="term" value="C:plasma membrane"/>
    <property type="evidence" value="ECO:0007669"/>
    <property type="project" value="UniProtKB-SubCell"/>
</dbReference>
<keyword evidence="6 9" id="KW-0472">Membrane</keyword>
<dbReference type="GO" id="GO:0015276">
    <property type="term" value="F:ligand-gated monoatomic ion channel activity"/>
    <property type="evidence" value="ECO:0007669"/>
    <property type="project" value="InterPro"/>
</dbReference>
<dbReference type="GO" id="GO:0050906">
    <property type="term" value="P:detection of stimulus involved in sensory perception"/>
    <property type="evidence" value="ECO:0007669"/>
    <property type="project" value="UniProtKB-ARBA"/>
</dbReference>
<feature type="transmembrane region" description="Helical" evidence="9">
    <location>
        <begin position="273"/>
        <end position="291"/>
    </location>
</feature>
<dbReference type="SUPFAM" id="SSF53850">
    <property type="entry name" value="Periplasmic binding protein-like II"/>
    <property type="match status" value="1"/>
</dbReference>
<keyword evidence="13" id="KW-1185">Reference proteome</keyword>
<evidence type="ECO:0000256" key="4">
    <source>
        <dbReference type="ARBA" id="ARBA00022692"/>
    </source>
</evidence>
<dbReference type="InterPro" id="IPR052192">
    <property type="entry name" value="Insect_Ionotropic_Sensory_Rcpt"/>
</dbReference>
<evidence type="ECO:0000256" key="9">
    <source>
        <dbReference type="SAM" id="Phobius"/>
    </source>
</evidence>
<dbReference type="EMBL" id="JACMRX010000006">
    <property type="protein sequence ID" value="KAF7987315.1"/>
    <property type="molecule type" value="Genomic_DNA"/>
</dbReference>
<feature type="signal peptide" evidence="10">
    <location>
        <begin position="1"/>
        <end position="24"/>
    </location>
</feature>
<dbReference type="InterPro" id="IPR001320">
    <property type="entry name" value="Iontro_rcpt_C"/>
</dbReference>
<keyword evidence="7" id="KW-0675">Receptor</keyword>
<feature type="domain" description="Ionotropic glutamate receptor C-terminal" evidence="11">
    <location>
        <begin position="208"/>
        <end position="474"/>
    </location>
</feature>
<comment type="caution">
    <text evidence="12">The sequence shown here is derived from an EMBL/GenBank/DDBJ whole genome shotgun (WGS) entry which is preliminary data.</text>
</comment>
<dbReference type="OrthoDB" id="6330326at2759"/>
<dbReference type="Gene3D" id="1.10.287.70">
    <property type="match status" value="1"/>
</dbReference>
<dbReference type="AlphaFoldDB" id="A0A834XIH1"/>
<evidence type="ECO:0000256" key="10">
    <source>
        <dbReference type="SAM" id="SignalP"/>
    </source>
</evidence>
<dbReference type="Proteomes" id="UP000639338">
    <property type="component" value="Unassembled WGS sequence"/>
</dbReference>
<dbReference type="PANTHER" id="PTHR42643">
    <property type="entry name" value="IONOTROPIC RECEPTOR 20A-RELATED"/>
    <property type="match status" value="1"/>
</dbReference>
<comment type="similarity">
    <text evidence="2">Belongs to the glutamate-gated ion channel (TC 1.A.10.1) family.</text>
</comment>
<dbReference type="Gene3D" id="3.40.190.10">
    <property type="entry name" value="Periplasmic binding protein-like II"/>
    <property type="match status" value="1"/>
</dbReference>
<keyword evidence="3" id="KW-1003">Cell membrane</keyword>
<evidence type="ECO:0000256" key="2">
    <source>
        <dbReference type="ARBA" id="ARBA00008685"/>
    </source>
</evidence>
<evidence type="ECO:0000259" key="11">
    <source>
        <dbReference type="Pfam" id="PF00060"/>
    </source>
</evidence>
<sequence length="593" mass="68567">MSINGNMLALLLVMSFIAVNLTNCQSDLYDYIQKRHENPAESKSASMYYCGQKLSSALQLLCNGIYNVMLKKNNQVGSCTLHLGNHHNADHPQCFMPPYSSIYKLNGKTMGNVTSLAFYIFDLISKKLNIEYEIVMPEQEILGDHTKGVIGLLHEKKVDMAVAFLPMHPDMYRYVSFSPILTQIKLKAMMKRSDILAVRSGLLAPFTNQVWILIIIAVIISGPIFFGIVFLRSYLWKNSKTDNYTFLQCAWFTYGAILKQGSTISPKTDSNRVLFASWWIFIIILTSFYYASLNKFLYSSKLTLPYHSIADIVNDNQKWLATSERYIDFALKQSEIEDLKILKTSFENDQGRFITKPSDREILKIMDSDDERMIADHYLKMVRKNKPQNKRCKYVIMPEIIYQQPVAFAYPKDSPYQEKFDKQLRNLVQFGIIKYLEQRKLPLVPYCPLNLNEVKLKLNINDLSLAFKILAGGLTLATLTFIYEKTGVHQKNTIKKICSYIFPNFKIWKNRHNRKRVLAKNPTQILPLVCRVNNYFDDQPSTSNPSPTRQSVGMNKKIIYNGREYLEIDTPRRTSKRLIPTRSLSALLFQYNE</sequence>
<protein>
    <recommendedName>
        <fullName evidence="11">Ionotropic glutamate receptor C-terminal domain-containing protein</fullName>
    </recommendedName>
</protein>
<evidence type="ECO:0000256" key="8">
    <source>
        <dbReference type="ARBA" id="ARBA00023180"/>
    </source>
</evidence>
<proteinExistence type="inferred from homology"/>
<feature type="chain" id="PRO_5032396511" description="Ionotropic glutamate receptor C-terminal domain-containing protein" evidence="10">
    <location>
        <begin position="25"/>
        <end position="593"/>
    </location>
</feature>
<feature type="transmembrane region" description="Helical" evidence="9">
    <location>
        <begin position="210"/>
        <end position="231"/>
    </location>
</feature>
<keyword evidence="5 9" id="KW-1133">Transmembrane helix</keyword>
<accession>A0A834XIH1</accession>
<evidence type="ECO:0000256" key="7">
    <source>
        <dbReference type="ARBA" id="ARBA00023170"/>
    </source>
</evidence>
<name>A0A834XIH1_APHGI</name>
<dbReference type="PANTHER" id="PTHR42643:SF24">
    <property type="entry name" value="IONOTROPIC RECEPTOR 60A"/>
    <property type="match status" value="1"/>
</dbReference>
<evidence type="ECO:0000256" key="5">
    <source>
        <dbReference type="ARBA" id="ARBA00022989"/>
    </source>
</evidence>
<evidence type="ECO:0000256" key="3">
    <source>
        <dbReference type="ARBA" id="ARBA00022475"/>
    </source>
</evidence>
<dbReference type="Pfam" id="PF00060">
    <property type="entry name" value="Lig_chan"/>
    <property type="match status" value="1"/>
</dbReference>
<keyword evidence="4 9" id="KW-0812">Transmembrane</keyword>
<organism evidence="12 13">
    <name type="scientific">Aphidius gifuensis</name>
    <name type="common">Parasitoid wasp</name>
    <dbReference type="NCBI Taxonomy" id="684658"/>
    <lineage>
        <taxon>Eukaryota</taxon>
        <taxon>Metazoa</taxon>
        <taxon>Ecdysozoa</taxon>
        <taxon>Arthropoda</taxon>
        <taxon>Hexapoda</taxon>
        <taxon>Insecta</taxon>
        <taxon>Pterygota</taxon>
        <taxon>Neoptera</taxon>
        <taxon>Endopterygota</taxon>
        <taxon>Hymenoptera</taxon>
        <taxon>Apocrita</taxon>
        <taxon>Ichneumonoidea</taxon>
        <taxon>Braconidae</taxon>
        <taxon>Aphidiinae</taxon>
        <taxon>Aphidius</taxon>
    </lineage>
</organism>
<keyword evidence="10" id="KW-0732">Signal</keyword>
<evidence type="ECO:0000256" key="6">
    <source>
        <dbReference type="ARBA" id="ARBA00023136"/>
    </source>
</evidence>
<keyword evidence="8" id="KW-0325">Glycoprotein</keyword>
<reference evidence="12 13" key="1">
    <citation type="submission" date="2020-08" db="EMBL/GenBank/DDBJ databases">
        <title>Aphidius gifuensis genome sequencing and assembly.</title>
        <authorList>
            <person name="Du Z."/>
        </authorList>
    </citation>
    <scope>NUCLEOTIDE SEQUENCE [LARGE SCALE GENOMIC DNA]</scope>
    <source>
        <strain evidence="12">YNYX2018</strain>
        <tissue evidence="12">Adults</tissue>
    </source>
</reference>